<keyword evidence="3" id="KW-0012">Acyltransferase</keyword>
<dbReference type="PANTHER" id="PTHR10983">
    <property type="entry name" value="1-ACYLGLYCEROL-3-PHOSPHATE ACYLTRANSFERASE-RELATED"/>
    <property type="match status" value="1"/>
</dbReference>
<dbReference type="SUPFAM" id="SSF69593">
    <property type="entry name" value="Glycerol-3-phosphate (1)-acyltransferase"/>
    <property type="match status" value="1"/>
</dbReference>
<protein>
    <submittedName>
        <fullName evidence="3">Lysocardiolipin acyltransferase</fullName>
    </submittedName>
</protein>
<accession>A0ABQ0LIQ8</accession>
<organism evidence="3 4">
    <name type="scientific">Mycena chlorophos</name>
    <name type="common">Agaric fungus</name>
    <name type="synonym">Agaricus chlorophos</name>
    <dbReference type="NCBI Taxonomy" id="658473"/>
    <lineage>
        <taxon>Eukaryota</taxon>
        <taxon>Fungi</taxon>
        <taxon>Dikarya</taxon>
        <taxon>Basidiomycota</taxon>
        <taxon>Agaricomycotina</taxon>
        <taxon>Agaricomycetes</taxon>
        <taxon>Agaricomycetidae</taxon>
        <taxon>Agaricales</taxon>
        <taxon>Marasmiineae</taxon>
        <taxon>Mycenaceae</taxon>
        <taxon>Mycena</taxon>
    </lineage>
</organism>
<feature type="transmembrane region" description="Helical" evidence="1">
    <location>
        <begin position="66"/>
        <end position="84"/>
    </location>
</feature>
<keyword evidence="4" id="KW-1185">Reference proteome</keyword>
<proteinExistence type="predicted"/>
<keyword evidence="3" id="KW-0808">Transferase</keyword>
<evidence type="ECO:0000256" key="1">
    <source>
        <dbReference type="SAM" id="Phobius"/>
    </source>
</evidence>
<reference evidence="3" key="1">
    <citation type="submission" date="2014-09" db="EMBL/GenBank/DDBJ databases">
        <title>Genome sequence of the luminous mushroom Mycena chlorophos for searching fungal bioluminescence genes.</title>
        <authorList>
            <person name="Tanaka Y."/>
            <person name="Kasuga D."/>
            <person name="Oba Y."/>
            <person name="Hase S."/>
            <person name="Sato K."/>
            <person name="Oba Y."/>
            <person name="Sakakibara Y."/>
        </authorList>
    </citation>
    <scope>NUCLEOTIDE SEQUENCE</scope>
</reference>
<sequence>MTAEPLPAYAQPILARRESWPFSQYISAFLFCIFFNLGCITIHTTQILILITLWPFSRTLYDHAIRYTKGSFGLLLILMCQWFAPTKLRITFETEGKGKLSTEQIERIAVKDERGNVVSLNLPTKFVYISNHQIYLDWWYAWNLMYFIGDGLHRSVYITLKNSLQWIPVLGPAMQFYGVSDRAKLSTHLSALGKAAAQEDNPFVFFIYPEGTLVSKNTRPISKKFADKQGISDMTNILLPRSTGLHYSLRSLSPRIPDLKLIDITTVYPGIPPLRYGQDYYTLRSVFLNRVPPPEIHMHLRMFDVATEVPIGDLSQTNPSVLPSSAESPVEVDIPEKEKDFFDSWLRSLWHEKDESITRWFDTTSFAQSNIEIPLRLRRKREIFDAFAFFIPAGIDYLWARIRR</sequence>
<keyword evidence="1" id="KW-0472">Membrane</keyword>
<dbReference type="GO" id="GO:0016746">
    <property type="term" value="F:acyltransferase activity"/>
    <property type="evidence" value="ECO:0007669"/>
    <property type="project" value="UniProtKB-KW"/>
</dbReference>
<name>A0ABQ0LIQ8_MYCCL</name>
<gene>
    <name evidence="3" type="ORF">MCHLO_07070</name>
</gene>
<keyword evidence="1" id="KW-1133">Transmembrane helix</keyword>
<feature type="domain" description="Phospholipid/glycerol acyltransferase" evidence="2">
    <location>
        <begin position="126"/>
        <end position="246"/>
    </location>
</feature>
<dbReference type="Pfam" id="PF01553">
    <property type="entry name" value="Acyltransferase"/>
    <property type="match status" value="1"/>
</dbReference>
<evidence type="ECO:0000313" key="3">
    <source>
        <dbReference type="EMBL" id="GAT49781.1"/>
    </source>
</evidence>
<keyword evidence="1" id="KW-0812">Transmembrane</keyword>
<dbReference type="EMBL" id="DF845807">
    <property type="protein sequence ID" value="GAT49781.1"/>
    <property type="molecule type" value="Genomic_DNA"/>
</dbReference>
<dbReference type="SMART" id="SM00563">
    <property type="entry name" value="PlsC"/>
    <property type="match status" value="1"/>
</dbReference>
<evidence type="ECO:0000313" key="4">
    <source>
        <dbReference type="Proteomes" id="UP000815677"/>
    </source>
</evidence>
<dbReference type="CDD" id="cd07990">
    <property type="entry name" value="LPLAT_LCLAT1-like"/>
    <property type="match status" value="1"/>
</dbReference>
<dbReference type="PANTHER" id="PTHR10983:SF16">
    <property type="entry name" value="LYSOCARDIOLIPIN ACYLTRANSFERASE 1"/>
    <property type="match status" value="1"/>
</dbReference>
<evidence type="ECO:0000259" key="2">
    <source>
        <dbReference type="SMART" id="SM00563"/>
    </source>
</evidence>
<dbReference type="Proteomes" id="UP000815677">
    <property type="component" value="Unassembled WGS sequence"/>
</dbReference>
<feature type="transmembrane region" description="Helical" evidence="1">
    <location>
        <begin position="25"/>
        <end position="54"/>
    </location>
</feature>
<dbReference type="InterPro" id="IPR002123">
    <property type="entry name" value="Plipid/glycerol_acylTrfase"/>
</dbReference>